<feature type="domain" description="Ion transport" evidence="9">
    <location>
        <begin position="27"/>
        <end position="71"/>
    </location>
</feature>
<evidence type="ECO:0000256" key="8">
    <source>
        <dbReference type="SAM" id="Phobius"/>
    </source>
</evidence>
<dbReference type="GO" id="GO:0051480">
    <property type="term" value="P:regulation of cytosolic calcium ion concentration"/>
    <property type="evidence" value="ECO:0007669"/>
    <property type="project" value="TreeGrafter"/>
</dbReference>
<dbReference type="OMA" id="TTWMAYL"/>
<feature type="transmembrane region" description="Helical" evidence="8">
    <location>
        <begin position="35"/>
        <end position="57"/>
    </location>
</feature>
<evidence type="ECO:0000256" key="4">
    <source>
        <dbReference type="ARBA" id="ARBA00022989"/>
    </source>
</evidence>
<dbReference type="STRING" id="178035.A0A154PD07"/>
<keyword evidence="2" id="KW-0813">Transport</keyword>
<dbReference type="OrthoDB" id="195446at2759"/>
<proteinExistence type="predicted"/>
<evidence type="ECO:0000256" key="6">
    <source>
        <dbReference type="ARBA" id="ARBA00023136"/>
    </source>
</evidence>
<keyword evidence="7" id="KW-0407">Ion channel</keyword>
<dbReference type="GO" id="GO:0015279">
    <property type="term" value="F:store-operated calcium channel activity"/>
    <property type="evidence" value="ECO:0007669"/>
    <property type="project" value="TreeGrafter"/>
</dbReference>
<dbReference type="PRINTS" id="PR01097">
    <property type="entry name" value="TRNSRECEPTRP"/>
</dbReference>
<dbReference type="Pfam" id="PF00520">
    <property type="entry name" value="Ion_trans"/>
    <property type="match status" value="1"/>
</dbReference>
<comment type="subcellular location">
    <subcellularLocation>
        <location evidence="1">Membrane</location>
        <topology evidence="1">Multi-pass membrane protein</topology>
    </subcellularLocation>
</comment>
<organism evidence="10 11">
    <name type="scientific">Dufourea novaeangliae</name>
    <name type="common">Sweat bee</name>
    <dbReference type="NCBI Taxonomy" id="178035"/>
    <lineage>
        <taxon>Eukaryota</taxon>
        <taxon>Metazoa</taxon>
        <taxon>Ecdysozoa</taxon>
        <taxon>Arthropoda</taxon>
        <taxon>Hexapoda</taxon>
        <taxon>Insecta</taxon>
        <taxon>Pterygota</taxon>
        <taxon>Neoptera</taxon>
        <taxon>Endopterygota</taxon>
        <taxon>Hymenoptera</taxon>
        <taxon>Apocrita</taxon>
        <taxon>Aculeata</taxon>
        <taxon>Apoidea</taxon>
        <taxon>Anthophila</taxon>
        <taxon>Halictidae</taxon>
        <taxon>Rophitinae</taxon>
        <taxon>Dufourea</taxon>
    </lineage>
</organism>
<evidence type="ECO:0000313" key="10">
    <source>
        <dbReference type="EMBL" id="KZC09786.1"/>
    </source>
</evidence>
<keyword evidence="6 8" id="KW-0472">Membrane</keyword>
<reference evidence="10 11" key="1">
    <citation type="submission" date="2015-07" db="EMBL/GenBank/DDBJ databases">
        <title>The genome of Dufourea novaeangliae.</title>
        <authorList>
            <person name="Pan H."/>
            <person name="Kapheim K."/>
        </authorList>
    </citation>
    <scope>NUCLEOTIDE SEQUENCE [LARGE SCALE GENOMIC DNA]</scope>
    <source>
        <strain evidence="10">0120121106</strain>
        <tissue evidence="10">Whole body</tissue>
    </source>
</reference>
<evidence type="ECO:0000256" key="7">
    <source>
        <dbReference type="ARBA" id="ARBA00023303"/>
    </source>
</evidence>
<dbReference type="GO" id="GO:0034703">
    <property type="term" value="C:cation channel complex"/>
    <property type="evidence" value="ECO:0007669"/>
    <property type="project" value="TreeGrafter"/>
</dbReference>
<dbReference type="GO" id="GO:0005886">
    <property type="term" value="C:plasma membrane"/>
    <property type="evidence" value="ECO:0007669"/>
    <property type="project" value="TreeGrafter"/>
</dbReference>
<accession>A0A154PD07</accession>
<evidence type="ECO:0000256" key="2">
    <source>
        <dbReference type="ARBA" id="ARBA00022448"/>
    </source>
</evidence>
<sequence>MSPVLAVELLFFAIFGQTTHEQFKVEIMQPEWTTVLFKLAFGIYMLVSVVVLINLLIAMMSDTYQRIQAQSDIEWKYGLSKLVRNMHRTSTAPSPLNLLTTWMAYLYKLCKKRAAKKQRPSLVRLMGGLQRSDALSPRSRMGAKWLSKVKKTQVGHKDSVALSVVHLSPLGSQLSFSNAVRIDNVVDWEAVRRKYRDLYGEKVEKHAEESKESTEHETFTATLENTLVAPTAGNQAAPTTVP</sequence>
<keyword evidence="5" id="KW-0406">Ion transport</keyword>
<keyword evidence="4 8" id="KW-1133">Transmembrane helix</keyword>
<evidence type="ECO:0000313" key="11">
    <source>
        <dbReference type="Proteomes" id="UP000076502"/>
    </source>
</evidence>
<protein>
    <submittedName>
        <fullName evidence="10">Transient receptor potential-gamma protein</fullName>
    </submittedName>
</protein>
<keyword evidence="3 8" id="KW-0812">Transmembrane</keyword>
<evidence type="ECO:0000256" key="3">
    <source>
        <dbReference type="ARBA" id="ARBA00022692"/>
    </source>
</evidence>
<dbReference type="AlphaFoldDB" id="A0A154PD07"/>
<keyword evidence="10" id="KW-0675">Receptor</keyword>
<dbReference type="InterPro" id="IPR002153">
    <property type="entry name" value="TRPC_channel"/>
</dbReference>
<keyword evidence="11" id="KW-1185">Reference proteome</keyword>
<dbReference type="PANTHER" id="PTHR10117">
    <property type="entry name" value="TRANSIENT RECEPTOR POTENTIAL CHANNEL"/>
    <property type="match status" value="1"/>
</dbReference>
<evidence type="ECO:0000256" key="1">
    <source>
        <dbReference type="ARBA" id="ARBA00004141"/>
    </source>
</evidence>
<dbReference type="GO" id="GO:0070679">
    <property type="term" value="F:inositol 1,4,5 trisphosphate binding"/>
    <property type="evidence" value="ECO:0007669"/>
    <property type="project" value="TreeGrafter"/>
</dbReference>
<gene>
    <name evidence="10" type="ORF">WN55_01317</name>
</gene>
<evidence type="ECO:0000259" key="9">
    <source>
        <dbReference type="Pfam" id="PF00520"/>
    </source>
</evidence>
<name>A0A154PD07_DUFNO</name>
<dbReference type="InterPro" id="IPR005821">
    <property type="entry name" value="Ion_trans_dom"/>
</dbReference>
<dbReference type="EMBL" id="KQ434875">
    <property type="protein sequence ID" value="KZC09786.1"/>
    <property type="molecule type" value="Genomic_DNA"/>
</dbReference>
<dbReference type="Proteomes" id="UP000076502">
    <property type="component" value="Unassembled WGS sequence"/>
</dbReference>
<dbReference type="PANTHER" id="PTHR10117:SF54">
    <property type="entry name" value="TRANSIENT RECEPTOR POTENTIAL-GAMMA PROTEIN"/>
    <property type="match status" value="1"/>
</dbReference>
<evidence type="ECO:0000256" key="5">
    <source>
        <dbReference type="ARBA" id="ARBA00023065"/>
    </source>
</evidence>